<feature type="domain" description="DUF6533" evidence="2">
    <location>
        <begin position="20"/>
        <end position="63"/>
    </location>
</feature>
<dbReference type="OrthoDB" id="2756573at2759"/>
<dbReference type="Proteomes" id="UP000076727">
    <property type="component" value="Unassembled WGS sequence"/>
</dbReference>
<dbReference type="STRING" id="1314783.A0A165R2H7"/>
<keyword evidence="4" id="KW-1185">Reference proteome</keyword>
<sequence length="339" mass="37173">MSSTTEEAIEALETTVAANCCLAVACTLYAFERCIIFDQEVELMWRRKMSLATTVYVLMHASMLAVLFTSVALLIVQGCDSGYRLAIAEISSKIVFRWAIGAISALRVYAINGRTLVSPAAISLLFLAYTLYDFYNASHLFKLEAPPPVGCLILTTMRPEVEHGLHISSLVCAAVAEVLVLVATWRATYRARRAADSSSMRTSVSGMLLRDGTIYFGVILILLVLNAIFELTIPDISITSLTYVLQTVCISRLYLNLRHAATTSDILLTSPSRLHNIYFSRFVGSLDGSLVFESDSHLDEDAEAHSIFGVDDNKVMKSEDMAMSDMAFPTAAFDEAKAA</sequence>
<feature type="transmembrane region" description="Helical" evidence="1">
    <location>
        <begin position="167"/>
        <end position="187"/>
    </location>
</feature>
<keyword evidence="1" id="KW-0812">Transmembrane</keyword>
<evidence type="ECO:0000313" key="4">
    <source>
        <dbReference type="Proteomes" id="UP000076727"/>
    </source>
</evidence>
<evidence type="ECO:0000259" key="2">
    <source>
        <dbReference type="Pfam" id="PF20151"/>
    </source>
</evidence>
<keyword evidence="1" id="KW-1133">Transmembrane helix</keyword>
<dbReference type="AlphaFoldDB" id="A0A165R2H7"/>
<gene>
    <name evidence="3" type="ORF">DAEQUDRAFT_810928</name>
</gene>
<evidence type="ECO:0000256" key="1">
    <source>
        <dbReference type="SAM" id="Phobius"/>
    </source>
</evidence>
<proteinExistence type="predicted"/>
<accession>A0A165R2H7</accession>
<feature type="transmembrane region" description="Helical" evidence="1">
    <location>
        <begin position="54"/>
        <end position="78"/>
    </location>
</feature>
<protein>
    <recommendedName>
        <fullName evidence="2">DUF6533 domain-containing protein</fullName>
    </recommendedName>
</protein>
<name>A0A165R2H7_9APHY</name>
<dbReference type="Pfam" id="PF20151">
    <property type="entry name" value="DUF6533"/>
    <property type="match status" value="1"/>
</dbReference>
<evidence type="ECO:0000313" key="3">
    <source>
        <dbReference type="EMBL" id="KZT70212.1"/>
    </source>
</evidence>
<feature type="transmembrane region" description="Helical" evidence="1">
    <location>
        <begin position="116"/>
        <end position="135"/>
    </location>
</feature>
<organism evidence="3 4">
    <name type="scientific">Daedalea quercina L-15889</name>
    <dbReference type="NCBI Taxonomy" id="1314783"/>
    <lineage>
        <taxon>Eukaryota</taxon>
        <taxon>Fungi</taxon>
        <taxon>Dikarya</taxon>
        <taxon>Basidiomycota</taxon>
        <taxon>Agaricomycotina</taxon>
        <taxon>Agaricomycetes</taxon>
        <taxon>Polyporales</taxon>
        <taxon>Fomitopsis</taxon>
    </lineage>
</organism>
<feature type="transmembrane region" description="Helical" evidence="1">
    <location>
        <begin position="208"/>
        <end position="229"/>
    </location>
</feature>
<reference evidence="3 4" key="1">
    <citation type="journal article" date="2016" name="Mol. Biol. Evol.">
        <title>Comparative Genomics of Early-Diverging Mushroom-Forming Fungi Provides Insights into the Origins of Lignocellulose Decay Capabilities.</title>
        <authorList>
            <person name="Nagy L.G."/>
            <person name="Riley R."/>
            <person name="Tritt A."/>
            <person name="Adam C."/>
            <person name="Daum C."/>
            <person name="Floudas D."/>
            <person name="Sun H."/>
            <person name="Yadav J.S."/>
            <person name="Pangilinan J."/>
            <person name="Larsson K.H."/>
            <person name="Matsuura K."/>
            <person name="Barry K."/>
            <person name="Labutti K."/>
            <person name="Kuo R."/>
            <person name="Ohm R.A."/>
            <person name="Bhattacharya S.S."/>
            <person name="Shirouzu T."/>
            <person name="Yoshinaga Y."/>
            <person name="Martin F.M."/>
            <person name="Grigoriev I.V."/>
            <person name="Hibbett D.S."/>
        </authorList>
    </citation>
    <scope>NUCLEOTIDE SEQUENCE [LARGE SCALE GENOMIC DNA]</scope>
    <source>
        <strain evidence="3 4">L-15889</strain>
    </source>
</reference>
<dbReference type="EMBL" id="KV429053">
    <property type="protein sequence ID" value="KZT70212.1"/>
    <property type="molecule type" value="Genomic_DNA"/>
</dbReference>
<dbReference type="InterPro" id="IPR045340">
    <property type="entry name" value="DUF6533"/>
</dbReference>
<keyword evidence="1" id="KW-0472">Membrane</keyword>
<feature type="transmembrane region" description="Helical" evidence="1">
    <location>
        <begin position="90"/>
        <end position="109"/>
    </location>
</feature>